<dbReference type="PANTHER" id="PTHR31306">
    <property type="entry name" value="ALPHA-1,6-MANNOSYLTRANSFERASE MNN11-RELATED"/>
    <property type="match status" value="1"/>
</dbReference>
<comment type="caution">
    <text evidence="8">The sequence shown here is derived from an EMBL/GenBank/DDBJ whole genome shotgun (WGS) entry which is preliminary data.</text>
</comment>
<keyword evidence="4" id="KW-0808">Transferase</keyword>
<gene>
    <name evidence="8" type="ORF">KI387_016451</name>
</gene>
<evidence type="ECO:0000256" key="1">
    <source>
        <dbReference type="ARBA" id="ARBA00004323"/>
    </source>
</evidence>
<dbReference type="OMA" id="KSYARTH"/>
<dbReference type="EMBL" id="JAHRHJ020000003">
    <property type="protein sequence ID" value="KAH9321812.1"/>
    <property type="molecule type" value="Genomic_DNA"/>
</dbReference>
<dbReference type="InterPro" id="IPR008630">
    <property type="entry name" value="Glyco_trans_34"/>
</dbReference>
<dbReference type="SUPFAM" id="SSF53448">
    <property type="entry name" value="Nucleotide-diphospho-sugar transferases"/>
    <property type="match status" value="1"/>
</dbReference>
<evidence type="ECO:0000256" key="3">
    <source>
        <dbReference type="ARBA" id="ARBA00022676"/>
    </source>
</evidence>
<dbReference type="Gene3D" id="3.90.550.10">
    <property type="entry name" value="Spore Coat Polysaccharide Biosynthesis Protein SpsA, Chain A"/>
    <property type="match status" value="1"/>
</dbReference>
<accession>A0AA38GGV3</accession>
<evidence type="ECO:0000256" key="2">
    <source>
        <dbReference type="ARBA" id="ARBA00005664"/>
    </source>
</evidence>
<keyword evidence="3" id="KW-0328">Glycosyltransferase</keyword>
<dbReference type="Proteomes" id="UP000824469">
    <property type="component" value="Unassembled WGS sequence"/>
</dbReference>
<keyword evidence="7" id="KW-1133">Transmembrane helix</keyword>
<evidence type="ECO:0000256" key="4">
    <source>
        <dbReference type="ARBA" id="ARBA00022679"/>
    </source>
</evidence>
<sequence>MKREKKKKWPRFDSQGVSLRIAITVLIVIASTLVLLSCGHLLIRANEFGRNCFQFPPHDCKRRQFKIAMVTLSDESDSIPDRSFEGIMKMVEPNKRNYAHRHGYDFIDASIVLDRQRPPSWSKILAVRAFLPDYDWIFWNDADSLVTNPDITLEDILYSVSGNMEYEKMPNFILTKDVTGVNAGMFFFRNSEWSKEFLDLWWNQISFIRPFGESKSGDNDALKHLIKNMSIDELKQNVCIPEMQCIFNSYLWTPSWKSSHRLMTLTRTVWKVGSTVVFTFDQRKALLDTSKKATKK</sequence>
<organism evidence="8 9">
    <name type="scientific">Taxus chinensis</name>
    <name type="common">Chinese yew</name>
    <name type="synonym">Taxus wallichiana var. chinensis</name>
    <dbReference type="NCBI Taxonomy" id="29808"/>
    <lineage>
        <taxon>Eukaryota</taxon>
        <taxon>Viridiplantae</taxon>
        <taxon>Streptophyta</taxon>
        <taxon>Embryophyta</taxon>
        <taxon>Tracheophyta</taxon>
        <taxon>Spermatophyta</taxon>
        <taxon>Pinopsida</taxon>
        <taxon>Pinidae</taxon>
        <taxon>Conifers II</taxon>
        <taxon>Cupressales</taxon>
        <taxon>Taxaceae</taxon>
        <taxon>Taxus</taxon>
    </lineage>
</organism>
<keyword evidence="5" id="KW-0735">Signal-anchor</keyword>
<dbReference type="GO" id="GO:0006487">
    <property type="term" value="P:protein N-linked glycosylation"/>
    <property type="evidence" value="ECO:0007669"/>
    <property type="project" value="TreeGrafter"/>
</dbReference>
<keyword evidence="9" id="KW-1185">Reference proteome</keyword>
<proteinExistence type="inferred from homology"/>
<evidence type="ECO:0000256" key="7">
    <source>
        <dbReference type="SAM" id="Phobius"/>
    </source>
</evidence>
<keyword evidence="7" id="KW-0812">Transmembrane</keyword>
<protein>
    <submittedName>
        <fullName evidence="8">Uncharacterized protein</fullName>
    </submittedName>
</protein>
<reference evidence="8 9" key="1">
    <citation type="journal article" date="2021" name="Nat. Plants">
        <title>The Taxus genome provides insights into paclitaxel biosynthesis.</title>
        <authorList>
            <person name="Xiong X."/>
            <person name="Gou J."/>
            <person name="Liao Q."/>
            <person name="Li Y."/>
            <person name="Zhou Q."/>
            <person name="Bi G."/>
            <person name="Li C."/>
            <person name="Du R."/>
            <person name="Wang X."/>
            <person name="Sun T."/>
            <person name="Guo L."/>
            <person name="Liang H."/>
            <person name="Lu P."/>
            <person name="Wu Y."/>
            <person name="Zhang Z."/>
            <person name="Ro D.K."/>
            <person name="Shang Y."/>
            <person name="Huang S."/>
            <person name="Yan J."/>
        </authorList>
    </citation>
    <scope>NUCLEOTIDE SEQUENCE [LARGE SCALE GENOMIC DNA]</scope>
    <source>
        <strain evidence="8">Ta-2019</strain>
    </source>
</reference>
<name>A0AA38GGV3_TAXCH</name>
<dbReference type="PANTHER" id="PTHR31306:SF4">
    <property type="entry name" value="ALPHA-1,2-GALACTOSYLTRANSFERASE"/>
    <property type="match status" value="1"/>
</dbReference>
<comment type="similarity">
    <text evidence="2">Belongs to the glycosyltransferase 34 family.</text>
</comment>
<dbReference type="InterPro" id="IPR029044">
    <property type="entry name" value="Nucleotide-diphossugar_trans"/>
</dbReference>
<keyword evidence="7" id="KW-0472">Membrane</keyword>
<feature type="non-terminal residue" evidence="8">
    <location>
        <position position="1"/>
    </location>
</feature>
<evidence type="ECO:0000256" key="6">
    <source>
        <dbReference type="ARBA" id="ARBA00023034"/>
    </source>
</evidence>
<dbReference type="GO" id="GO:0000139">
    <property type="term" value="C:Golgi membrane"/>
    <property type="evidence" value="ECO:0007669"/>
    <property type="project" value="UniProtKB-SubCell"/>
</dbReference>
<evidence type="ECO:0000256" key="5">
    <source>
        <dbReference type="ARBA" id="ARBA00022968"/>
    </source>
</evidence>
<feature type="transmembrane region" description="Helical" evidence="7">
    <location>
        <begin position="21"/>
        <end position="43"/>
    </location>
</feature>
<evidence type="ECO:0000313" key="8">
    <source>
        <dbReference type="EMBL" id="KAH9321812.1"/>
    </source>
</evidence>
<dbReference type="AlphaFoldDB" id="A0AA38GGV3"/>
<dbReference type="GO" id="GO:0016757">
    <property type="term" value="F:glycosyltransferase activity"/>
    <property type="evidence" value="ECO:0007669"/>
    <property type="project" value="UniProtKB-KW"/>
</dbReference>
<evidence type="ECO:0000313" key="9">
    <source>
        <dbReference type="Proteomes" id="UP000824469"/>
    </source>
</evidence>
<comment type="subcellular location">
    <subcellularLocation>
        <location evidence="1">Golgi apparatus membrane</location>
        <topology evidence="1">Single-pass type II membrane protein</topology>
    </subcellularLocation>
</comment>
<dbReference type="Pfam" id="PF05637">
    <property type="entry name" value="Glyco_transf_34"/>
    <property type="match status" value="1"/>
</dbReference>
<keyword evidence="6" id="KW-0333">Golgi apparatus</keyword>